<keyword evidence="1" id="KW-0862">Zinc</keyword>
<evidence type="ECO:0000313" key="5">
    <source>
        <dbReference type="Proteomes" id="UP000815325"/>
    </source>
</evidence>
<evidence type="ECO:0000256" key="1">
    <source>
        <dbReference type="PROSITE-ProRule" id="PRU00325"/>
    </source>
</evidence>
<organism evidence="4 5">
    <name type="scientific">Dunaliella salina</name>
    <name type="common">Green alga</name>
    <name type="synonym">Protococcus salinus</name>
    <dbReference type="NCBI Taxonomy" id="3046"/>
    <lineage>
        <taxon>Eukaryota</taxon>
        <taxon>Viridiplantae</taxon>
        <taxon>Chlorophyta</taxon>
        <taxon>core chlorophytes</taxon>
        <taxon>Chlorophyceae</taxon>
        <taxon>CS clade</taxon>
        <taxon>Chlamydomonadales</taxon>
        <taxon>Dunaliellaceae</taxon>
        <taxon>Dunaliella</taxon>
    </lineage>
</organism>
<keyword evidence="1" id="KW-0479">Metal-binding</keyword>
<dbReference type="EMBL" id="MU070116">
    <property type="protein sequence ID" value="KAF5829772.1"/>
    <property type="molecule type" value="Genomic_DNA"/>
</dbReference>
<evidence type="ECO:0000256" key="2">
    <source>
        <dbReference type="SAM" id="MobiDB-lite"/>
    </source>
</evidence>
<feature type="region of interest" description="Disordered" evidence="2">
    <location>
        <begin position="1"/>
        <end position="20"/>
    </location>
</feature>
<dbReference type="PANTHER" id="PTHR21540">
    <property type="entry name" value="RING FINGER AND SWIM DOMAIN-CONTAINING PROTEIN 2"/>
    <property type="match status" value="1"/>
</dbReference>
<reference evidence="4" key="1">
    <citation type="submission" date="2017-08" db="EMBL/GenBank/DDBJ databases">
        <authorList>
            <person name="Polle J.E."/>
            <person name="Barry K."/>
            <person name="Cushman J."/>
            <person name="Schmutz J."/>
            <person name="Tran D."/>
            <person name="Hathwaick L.T."/>
            <person name="Yim W.C."/>
            <person name="Jenkins J."/>
            <person name="Mckie-Krisberg Z.M."/>
            <person name="Prochnik S."/>
            <person name="Lindquist E."/>
            <person name="Dockter R.B."/>
            <person name="Adam C."/>
            <person name="Molina H."/>
            <person name="Bunkerborg J."/>
            <person name="Jin E."/>
            <person name="Buchheim M."/>
            <person name="Magnuson J."/>
        </authorList>
    </citation>
    <scope>NUCLEOTIDE SEQUENCE</scope>
    <source>
        <strain evidence="4">CCAP 19/18</strain>
    </source>
</reference>
<evidence type="ECO:0000259" key="3">
    <source>
        <dbReference type="PROSITE" id="PS50966"/>
    </source>
</evidence>
<protein>
    <recommendedName>
        <fullName evidence="3">SWIM-type domain-containing protein</fullName>
    </recommendedName>
</protein>
<comment type="caution">
    <text evidence="4">The sequence shown here is derived from an EMBL/GenBank/DDBJ whole genome shotgun (WGS) entry which is preliminary data.</text>
</comment>
<accession>A0ABQ7G595</accession>
<sequence length="87" mass="9528">MSGRAVPWRTHPPQVRGPTSFIVREDGHETKRKVTIGSRPSCTCSSSGANGNKELCLHVLFTMLKILRVPATNPLVWQLSLTGECSP</sequence>
<proteinExistence type="predicted"/>
<keyword evidence="1" id="KW-0863">Zinc-finger</keyword>
<keyword evidence="5" id="KW-1185">Reference proteome</keyword>
<dbReference type="Proteomes" id="UP000815325">
    <property type="component" value="Unassembled WGS sequence"/>
</dbReference>
<feature type="domain" description="SWIM-type" evidence="3">
    <location>
        <begin position="32"/>
        <end position="67"/>
    </location>
</feature>
<name>A0ABQ7G595_DUNSA</name>
<dbReference type="PANTHER" id="PTHR21540:SF3">
    <property type="entry name" value="E3 UBIQUITIN-PROTEIN LIGASE ZSWIM2"/>
    <property type="match status" value="1"/>
</dbReference>
<gene>
    <name evidence="4" type="ORF">DUNSADRAFT_15536</name>
</gene>
<dbReference type="InterPro" id="IPR039903">
    <property type="entry name" value="Zswim2"/>
</dbReference>
<dbReference type="PROSITE" id="PS50966">
    <property type="entry name" value="ZF_SWIM"/>
    <property type="match status" value="1"/>
</dbReference>
<dbReference type="InterPro" id="IPR007527">
    <property type="entry name" value="Znf_SWIM"/>
</dbReference>
<evidence type="ECO:0000313" key="4">
    <source>
        <dbReference type="EMBL" id="KAF5829772.1"/>
    </source>
</evidence>